<dbReference type="PRINTS" id="PR00722">
    <property type="entry name" value="CHYMOTRYPSIN"/>
</dbReference>
<evidence type="ECO:0000256" key="3">
    <source>
        <dbReference type="ARBA" id="ARBA00022757"/>
    </source>
</evidence>
<sequence>LRQYHSGGFTYHRAKKKRYRKIRPTDSVPVGVCVVVKSSAQTRTSQSPACIGPRKNKAMRYVSVCSSGWAVLLCIAVLQLIPDGTVSLHANLTLPQPFNVSVEVNHTLPSNSLPPLATVAPDNSTPSWNPIPHYRHAHYDPDGKVLWFPRIIGGTLATVGEFPAMVSLQLVRNSAHVCGGTLITMGHVMTAAHCVTNVRGDAQPASQYQVMGDDLYVLQAMASPLRQTRRVSSIHVHPKYDASLFINDVAILRVASEFRKTDTFFPGKRIQKAPIYGDRCSLAGWGVTDEQSRATSPNLLRINVVISDFGTCNAVFGNLLTLGMLCAEAPGRDACQGDSGGALLCAGGRVAGIVSFGDGCAKPGVPGVYTDVAHYEKWINGVLRNSGQRSVGYLAGLVMFTWAVKHLLR</sequence>
<dbReference type="AlphaFoldDB" id="A0A8W7Q0F9"/>
<dbReference type="InterPro" id="IPR009003">
    <property type="entry name" value="Peptidase_S1_PA"/>
</dbReference>
<dbReference type="PROSITE" id="PS50240">
    <property type="entry name" value="TRYPSIN_DOM"/>
    <property type="match status" value="1"/>
</dbReference>
<comment type="similarity">
    <text evidence="7">Belongs to the peptidase S1 family. CLIP subfamily.</text>
</comment>
<dbReference type="InterPro" id="IPR050430">
    <property type="entry name" value="Peptidase_S1"/>
</dbReference>
<organism evidence="10">
    <name type="scientific">Anopheles coluzzii</name>
    <name type="common">African malaria mosquito</name>
    <dbReference type="NCBI Taxonomy" id="1518534"/>
    <lineage>
        <taxon>Eukaryota</taxon>
        <taxon>Metazoa</taxon>
        <taxon>Ecdysozoa</taxon>
        <taxon>Arthropoda</taxon>
        <taxon>Hexapoda</taxon>
        <taxon>Insecta</taxon>
        <taxon>Pterygota</taxon>
        <taxon>Neoptera</taxon>
        <taxon>Endopterygota</taxon>
        <taxon>Diptera</taxon>
        <taxon>Nematocera</taxon>
        <taxon>Culicoidea</taxon>
        <taxon>Culicidae</taxon>
        <taxon>Anophelinae</taxon>
        <taxon>Anopheles</taxon>
    </lineage>
</organism>
<dbReference type="SMART" id="SM00020">
    <property type="entry name" value="Tryp_SPc"/>
    <property type="match status" value="1"/>
</dbReference>
<evidence type="ECO:0000256" key="5">
    <source>
        <dbReference type="ARBA" id="ARBA00022825"/>
    </source>
</evidence>
<dbReference type="Pfam" id="PF00089">
    <property type="entry name" value="Trypsin"/>
    <property type="match status" value="1"/>
</dbReference>
<dbReference type="CDD" id="cd00190">
    <property type="entry name" value="Tryp_SPc"/>
    <property type="match status" value="1"/>
</dbReference>
<keyword evidence="3" id="KW-0222">Digestion</keyword>
<dbReference type="VEuPathDB" id="VectorBase:ACON2_031320"/>
<dbReference type="PROSITE" id="PS00135">
    <property type="entry name" value="TRYPSIN_SER"/>
    <property type="match status" value="1"/>
</dbReference>
<dbReference type="PROSITE" id="PS00134">
    <property type="entry name" value="TRYPSIN_HIS"/>
    <property type="match status" value="1"/>
</dbReference>
<dbReference type="GO" id="GO:0004252">
    <property type="term" value="F:serine-type endopeptidase activity"/>
    <property type="evidence" value="ECO:0007669"/>
    <property type="project" value="InterPro"/>
</dbReference>
<keyword evidence="6" id="KW-1015">Disulfide bond</keyword>
<dbReference type="InterPro" id="IPR033116">
    <property type="entry name" value="TRYPSIN_SER"/>
</dbReference>
<proteinExistence type="inferred from homology"/>
<dbReference type="GO" id="GO:0007586">
    <property type="term" value="P:digestion"/>
    <property type="evidence" value="ECO:0007669"/>
    <property type="project" value="UniProtKB-KW"/>
</dbReference>
<dbReference type="InterPro" id="IPR018114">
    <property type="entry name" value="TRYPSIN_HIS"/>
</dbReference>
<evidence type="ECO:0000313" key="10">
    <source>
        <dbReference type="EnsemblMetazoa" id="ACOM041248-PA.1"/>
    </source>
</evidence>
<dbReference type="FunFam" id="2.40.10.10:FF:000036">
    <property type="entry name" value="Trypsin beta"/>
    <property type="match status" value="1"/>
</dbReference>
<keyword evidence="5 8" id="KW-0720">Serine protease</keyword>
<evidence type="ECO:0000256" key="6">
    <source>
        <dbReference type="ARBA" id="ARBA00023157"/>
    </source>
</evidence>
<dbReference type="InterPro" id="IPR043504">
    <property type="entry name" value="Peptidase_S1_PA_chymotrypsin"/>
</dbReference>
<evidence type="ECO:0000256" key="7">
    <source>
        <dbReference type="ARBA" id="ARBA00024195"/>
    </source>
</evidence>
<evidence type="ECO:0000256" key="8">
    <source>
        <dbReference type="RuleBase" id="RU363034"/>
    </source>
</evidence>
<evidence type="ECO:0000256" key="1">
    <source>
        <dbReference type="ARBA" id="ARBA00004239"/>
    </source>
</evidence>
<feature type="domain" description="Peptidase S1" evidence="9">
    <location>
        <begin position="151"/>
        <end position="384"/>
    </location>
</feature>
<protein>
    <recommendedName>
        <fullName evidence="9">Peptidase S1 domain-containing protein</fullName>
    </recommendedName>
</protein>
<dbReference type="Gene3D" id="2.40.10.10">
    <property type="entry name" value="Trypsin-like serine proteases"/>
    <property type="match status" value="1"/>
</dbReference>
<dbReference type="GO" id="GO:0006508">
    <property type="term" value="P:proteolysis"/>
    <property type="evidence" value="ECO:0007669"/>
    <property type="project" value="UniProtKB-KW"/>
</dbReference>
<keyword evidence="2 8" id="KW-0645">Protease</keyword>
<comment type="subcellular location">
    <subcellularLocation>
        <location evidence="1">Secreted</location>
        <location evidence="1">Extracellular space</location>
    </subcellularLocation>
</comment>
<dbReference type="SUPFAM" id="SSF50494">
    <property type="entry name" value="Trypsin-like serine proteases"/>
    <property type="match status" value="1"/>
</dbReference>
<dbReference type="InterPro" id="IPR001314">
    <property type="entry name" value="Peptidase_S1A"/>
</dbReference>
<dbReference type="PANTHER" id="PTHR24276">
    <property type="entry name" value="POLYSERASE-RELATED"/>
    <property type="match status" value="1"/>
</dbReference>
<dbReference type="PANTHER" id="PTHR24276:SF96">
    <property type="entry name" value="PEPTIDASE S1 DOMAIN-CONTAINING PROTEIN"/>
    <property type="match status" value="1"/>
</dbReference>
<accession>A0A8W7Q0F9</accession>
<name>A0A8W7Q0F9_ANOCL</name>
<dbReference type="FunFam" id="2.40.10.10:FF:000068">
    <property type="entry name" value="transmembrane protease serine 2"/>
    <property type="match status" value="1"/>
</dbReference>
<evidence type="ECO:0000259" key="9">
    <source>
        <dbReference type="PROSITE" id="PS50240"/>
    </source>
</evidence>
<dbReference type="GO" id="GO:0005576">
    <property type="term" value="C:extracellular region"/>
    <property type="evidence" value="ECO:0007669"/>
    <property type="project" value="UniProtKB-SubCell"/>
</dbReference>
<dbReference type="InterPro" id="IPR001254">
    <property type="entry name" value="Trypsin_dom"/>
</dbReference>
<evidence type="ECO:0000256" key="2">
    <source>
        <dbReference type="ARBA" id="ARBA00022670"/>
    </source>
</evidence>
<evidence type="ECO:0000256" key="4">
    <source>
        <dbReference type="ARBA" id="ARBA00022801"/>
    </source>
</evidence>
<keyword evidence="4 8" id="KW-0378">Hydrolase</keyword>
<dbReference type="Proteomes" id="UP000075882">
    <property type="component" value="Unassembled WGS sequence"/>
</dbReference>
<dbReference type="EnsemblMetazoa" id="ACOM041248-RA">
    <property type="protein sequence ID" value="ACOM041248-PA.1"/>
    <property type="gene ID" value="ACOM041248"/>
</dbReference>
<reference evidence="10" key="1">
    <citation type="submission" date="2022-08" db="UniProtKB">
        <authorList>
            <consortium name="EnsemblMetazoa"/>
        </authorList>
    </citation>
    <scope>IDENTIFICATION</scope>
</reference>